<comment type="caution">
    <text evidence="2">The sequence shown here is derived from an EMBL/GenBank/DDBJ whole genome shotgun (WGS) entry which is preliminary data.</text>
</comment>
<dbReference type="Pfam" id="PF03640">
    <property type="entry name" value="Lipoprotein_15"/>
    <property type="match status" value="2"/>
</dbReference>
<name>A0A2N3XZC3_SACSN</name>
<dbReference type="InterPro" id="IPR005297">
    <property type="entry name" value="Lipoprotein_repeat"/>
</dbReference>
<sequence length="186" mass="19259">MMTRSTRDRRTGRRSSRPRYRWGGLACGAMALVAVACSPGEYPDGVGSGLPPPPTTAPPVTDEVIALQTLEVPNLGTVLAGPSGRTLYLFSNDRDSQPTCVGGCTSAWPPLTTTGPPTAGAGVNPALLGVATRPDGRAQVVYNGHPLYYYEGDDVPGEANGDTVNSNGGTWYVVSPAGNKIEQNGG</sequence>
<dbReference type="GO" id="GO:0043448">
    <property type="term" value="P:alkane catabolic process"/>
    <property type="evidence" value="ECO:0007669"/>
    <property type="project" value="TreeGrafter"/>
</dbReference>
<reference evidence="2" key="1">
    <citation type="submission" date="2017-12" db="EMBL/GenBank/DDBJ databases">
        <title>Sequencing the genomes of 1000 Actinobacteria strains.</title>
        <authorList>
            <person name="Klenk H.-P."/>
        </authorList>
    </citation>
    <scope>NUCLEOTIDE SEQUENCE [LARGE SCALE GENOMIC DNA]</scope>
    <source>
        <strain evidence="2">DSM 44228</strain>
    </source>
</reference>
<dbReference type="EMBL" id="PJNB01000001">
    <property type="protein sequence ID" value="PKW15971.1"/>
    <property type="molecule type" value="Genomic_DNA"/>
</dbReference>
<feature type="chain" id="PRO_5039422055" evidence="1">
    <location>
        <begin position="37"/>
        <end position="186"/>
    </location>
</feature>
<keyword evidence="1" id="KW-0732">Signal</keyword>
<proteinExistence type="predicted"/>
<dbReference type="PANTHER" id="PTHR39335:SF1">
    <property type="entry name" value="BLL4220 PROTEIN"/>
    <property type="match status" value="1"/>
</dbReference>
<keyword evidence="3" id="KW-1185">Reference proteome</keyword>
<evidence type="ECO:0000256" key="1">
    <source>
        <dbReference type="SAM" id="SignalP"/>
    </source>
</evidence>
<dbReference type="AlphaFoldDB" id="A0A2N3XZC3"/>
<dbReference type="PANTHER" id="PTHR39335">
    <property type="entry name" value="BLL4220 PROTEIN"/>
    <property type="match status" value="1"/>
</dbReference>
<gene>
    <name evidence="2" type="ORF">A8926_3754</name>
</gene>
<feature type="signal peptide" evidence="1">
    <location>
        <begin position="1"/>
        <end position="36"/>
    </location>
</feature>
<evidence type="ECO:0000313" key="2">
    <source>
        <dbReference type="EMBL" id="PKW15971.1"/>
    </source>
</evidence>
<dbReference type="Proteomes" id="UP000233786">
    <property type="component" value="Unassembled WGS sequence"/>
</dbReference>
<accession>A0A2N3XZC3</accession>
<protein>
    <submittedName>
        <fullName evidence="2">Secreted repeat protein with Y-X4-D motif</fullName>
    </submittedName>
</protein>
<organism evidence="2 3">
    <name type="scientific">Saccharopolyspora spinosa</name>
    <dbReference type="NCBI Taxonomy" id="60894"/>
    <lineage>
        <taxon>Bacteria</taxon>
        <taxon>Bacillati</taxon>
        <taxon>Actinomycetota</taxon>
        <taxon>Actinomycetes</taxon>
        <taxon>Pseudonocardiales</taxon>
        <taxon>Pseudonocardiaceae</taxon>
        <taxon>Saccharopolyspora</taxon>
    </lineage>
</organism>
<evidence type="ECO:0000313" key="3">
    <source>
        <dbReference type="Proteomes" id="UP000233786"/>
    </source>
</evidence>